<organism evidence="10">
    <name type="scientific">Ophiocordycipitaceae sp</name>
    <dbReference type="NCBI Taxonomy" id="1907519"/>
    <lineage>
        <taxon>Eukaryota</taxon>
        <taxon>Fungi</taxon>
        <taxon>Dikarya</taxon>
        <taxon>Ascomycota</taxon>
        <taxon>Pezizomycotina</taxon>
        <taxon>Sordariomycetes</taxon>
        <taxon>Hypocreomycetidae</taxon>
        <taxon>Hypocreales</taxon>
        <taxon>Ophiocordycipitaceae</taxon>
    </lineage>
</organism>
<reference evidence="9" key="2">
    <citation type="journal article" date="2021" name="Int J Genomics">
        <title>A Comparative Analyses of the Complete Mitochondrial Genomes of Fungal Endosymbionts in Sogatella furcifera, White-Backed Planthoppers.</title>
        <authorList>
            <person name="Choi N.J."/>
            <person name="Xi H."/>
            <person name="Park J."/>
        </authorList>
    </citation>
    <scope>NUCLEOTIDE SEQUENCE</scope>
</reference>
<feature type="transmembrane region" description="Helical" evidence="7">
    <location>
        <begin position="16"/>
        <end position="39"/>
    </location>
</feature>
<evidence type="ECO:0000313" key="9">
    <source>
        <dbReference type="EMBL" id="DAJ12190.1"/>
    </source>
</evidence>
<dbReference type="GO" id="GO:0020037">
    <property type="term" value="F:heme binding"/>
    <property type="evidence" value="ECO:0007669"/>
    <property type="project" value="InterPro"/>
</dbReference>
<keyword evidence="7" id="KW-0812">Transmembrane</keyword>
<dbReference type="SUPFAM" id="SSF55608">
    <property type="entry name" value="Homing endonucleases"/>
    <property type="match status" value="1"/>
</dbReference>
<dbReference type="PANTHER" id="PTHR10422">
    <property type="entry name" value="CYTOCHROME C OXIDASE SUBUNIT 1"/>
    <property type="match status" value="1"/>
</dbReference>
<evidence type="ECO:0000256" key="6">
    <source>
        <dbReference type="ARBA" id="ARBA00022886"/>
    </source>
</evidence>
<dbReference type="InterPro" id="IPR036927">
    <property type="entry name" value="Cyt_c_oxase-like_su1_sf"/>
</dbReference>
<comment type="similarity">
    <text evidence="2">In the N-terminal section; belongs to the heme-copper respiratory oxidase family.</text>
</comment>
<dbReference type="Pfam" id="PF03161">
    <property type="entry name" value="LAGLIDADG_2"/>
    <property type="match status" value="1"/>
</dbReference>
<accession>A0A7S8HPK6</accession>
<name>A0A7S8HPK6_9HYPO</name>
<evidence type="ECO:0000313" key="10">
    <source>
        <dbReference type="EMBL" id="QPC56060.1"/>
    </source>
</evidence>
<evidence type="ECO:0000256" key="4">
    <source>
        <dbReference type="ARBA" id="ARBA00022759"/>
    </source>
</evidence>
<feature type="domain" description="Cytochrome oxidase subunit I profile" evidence="8">
    <location>
        <begin position="1"/>
        <end position="37"/>
    </location>
</feature>
<dbReference type="InterPro" id="IPR027434">
    <property type="entry name" value="Homing_endonucl"/>
</dbReference>
<evidence type="ECO:0000256" key="3">
    <source>
        <dbReference type="ARBA" id="ARBA00022722"/>
    </source>
</evidence>
<geneLocation type="mitochondrion" evidence="10"/>
<dbReference type="Pfam" id="PF00115">
    <property type="entry name" value="COX1"/>
    <property type="match status" value="1"/>
</dbReference>
<dbReference type="GO" id="GO:0005739">
    <property type="term" value="C:mitochondrion"/>
    <property type="evidence" value="ECO:0007669"/>
    <property type="project" value="UniProtKB-ARBA"/>
</dbReference>
<keyword evidence="7" id="KW-1133">Transmembrane helix</keyword>
<proteinExistence type="inferred from homology"/>
<dbReference type="GO" id="GO:0006314">
    <property type="term" value="P:intron homing"/>
    <property type="evidence" value="ECO:0007669"/>
    <property type="project" value="UniProtKB-KW"/>
</dbReference>
<dbReference type="PANTHER" id="PTHR10422:SF18">
    <property type="entry name" value="CYTOCHROME C OXIDASE SUBUNIT 1"/>
    <property type="match status" value="1"/>
</dbReference>
<keyword evidence="10" id="KW-0496">Mitochondrion</keyword>
<dbReference type="Gene3D" id="1.20.210.10">
    <property type="entry name" value="Cytochrome c oxidase-like, subunit I domain"/>
    <property type="match status" value="1"/>
</dbReference>
<keyword evidence="6" id="KW-0404">Intron homing</keyword>
<dbReference type="AlphaFoldDB" id="A0A7S8HPK6"/>
<evidence type="ECO:0000256" key="7">
    <source>
        <dbReference type="SAM" id="Phobius"/>
    </source>
</evidence>
<dbReference type="GO" id="GO:0004519">
    <property type="term" value="F:endonuclease activity"/>
    <property type="evidence" value="ECO:0007669"/>
    <property type="project" value="UniProtKB-KW"/>
</dbReference>
<dbReference type="GO" id="GO:0016787">
    <property type="term" value="F:hydrolase activity"/>
    <property type="evidence" value="ECO:0007669"/>
    <property type="project" value="UniProtKB-KW"/>
</dbReference>
<dbReference type="SUPFAM" id="SSF81442">
    <property type="entry name" value="Cytochrome c oxidase subunit I-like"/>
    <property type="match status" value="1"/>
</dbReference>
<dbReference type="EMBL" id="BK059186">
    <property type="protein sequence ID" value="DAJ12190.1"/>
    <property type="molecule type" value="Genomic_DNA"/>
</dbReference>
<sequence>MVHHMYTVGLDVDTRAYFTAATLIIAVPTGIKIFSWLSISFSKIYMTKNYSSNNNLINSTKALVPYGSNLSSTVGYLKFTSFNRNLIKLPPNLKSIFIGIIFSDANISKPNKADARLQFKQTYKHFEYFYSVFFKLSHFCSKGPYLTRTKISDSLGLGFTTRTLPCITELYNIFYVNNKKIIPNNFYDLLTWEALAHIIMCDGTYSSGITIQTQCFTVKEIVFFINILIVKYGLNCSIHKQRDSFVVYIKSKSIKKNLHNLLPYVHESMKYKILGAKHPKKFYYYYN</sequence>
<dbReference type="Gene3D" id="3.10.28.10">
    <property type="entry name" value="Homing endonucleases"/>
    <property type="match status" value="2"/>
</dbReference>
<dbReference type="GO" id="GO:0016020">
    <property type="term" value="C:membrane"/>
    <property type="evidence" value="ECO:0007669"/>
    <property type="project" value="InterPro"/>
</dbReference>
<keyword evidence="5" id="KW-0378">Hydrolase</keyword>
<dbReference type="GO" id="GO:0015990">
    <property type="term" value="P:electron transport coupled proton transport"/>
    <property type="evidence" value="ECO:0007669"/>
    <property type="project" value="TreeGrafter"/>
</dbReference>
<dbReference type="GO" id="GO:0006123">
    <property type="term" value="P:mitochondrial electron transport, cytochrome c to oxygen"/>
    <property type="evidence" value="ECO:0007669"/>
    <property type="project" value="TreeGrafter"/>
</dbReference>
<evidence type="ECO:0000256" key="5">
    <source>
        <dbReference type="ARBA" id="ARBA00022801"/>
    </source>
</evidence>
<dbReference type="GO" id="GO:0004129">
    <property type="term" value="F:cytochrome-c oxidase activity"/>
    <property type="evidence" value="ECO:0007669"/>
    <property type="project" value="InterPro"/>
</dbReference>
<dbReference type="InterPro" id="IPR004860">
    <property type="entry name" value="LAGLIDADG_dom"/>
</dbReference>
<reference evidence="10" key="1">
    <citation type="submission" date="2020-10" db="EMBL/GenBank/DDBJ databases">
        <title>Completion and Comparative analyses of mitochondrial genome of fungal endosymbiont species in Sogatella furicifera.</title>
        <authorList>
            <person name="Choi N."/>
            <person name="Xi H."/>
            <person name="Park J."/>
        </authorList>
    </citation>
    <scope>NUCLEOTIDE SEQUENCE</scope>
</reference>
<keyword evidence="3" id="KW-0540">Nuclease</keyword>
<evidence type="ECO:0000256" key="1">
    <source>
        <dbReference type="ARBA" id="ARBA00009332"/>
    </source>
</evidence>
<comment type="similarity">
    <text evidence="1">In the C-terminal section; belongs to the LAGLIDADG endonuclease family.</text>
</comment>
<reference evidence="9" key="3">
    <citation type="submission" date="2021-05" db="EMBL/GenBank/DDBJ databases">
        <authorList>
            <person name="Choi N."/>
            <person name="Xi H."/>
            <person name="Park J."/>
        </authorList>
    </citation>
    <scope>NUCLEOTIDE SEQUENCE</scope>
</reference>
<keyword evidence="7" id="KW-0472">Membrane</keyword>
<keyword evidence="4 10" id="KW-0255">Endonuclease</keyword>
<dbReference type="InterPro" id="IPR023616">
    <property type="entry name" value="Cyt_c_oxase-like_su1_dom"/>
</dbReference>
<dbReference type="InterPro" id="IPR000883">
    <property type="entry name" value="Cyt_C_Oxase_1"/>
</dbReference>
<protein>
    <submittedName>
        <fullName evidence="10">LAGLIDADG endonuclease</fullName>
    </submittedName>
</protein>
<evidence type="ECO:0000256" key="2">
    <source>
        <dbReference type="ARBA" id="ARBA00010468"/>
    </source>
</evidence>
<dbReference type="PROSITE" id="PS50855">
    <property type="entry name" value="COX1"/>
    <property type="match status" value="1"/>
</dbReference>
<evidence type="ECO:0000259" key="8">
    <source>
        <dbReference type="PROSITE" id="PS50855"/>
    </source>
</evidence>
<dbReference type="EMBL" id="MW115131">
    <property type="protein sequence ID" value="QPC56060.1"/>
    <property type="molecule type" value="Genomic_DNA"/>
</dbReference>